<dbReference type="AlphaFoldDB" id="A0A6F8VDI0"/>
<protein>
    <recommendedName>
        <fullName evidence="3">MerR family transcriptional regulator</fullName>
    </recommendedName>
</protein>
<gene>
    <name evidence="1" type="ORF">SKTS_20970</name>
</gene>
<dbReference type="Pfam" id="PF13591">
    <property type="entry name" value="MerR_2"/>
    <property type="match status" value="1"/>
</dbReference>
<dbReference type="EMBL" id="AP022853">
    <property type="protein sequence ID" value="BCB27211.1"/>
    <property type="molecule type" value="Genomic_DNA"/>
</dbReference>
<dbReference type="Gene3D" id="1.10.1660.10">
    <property type="match status" value="1"/>
</dbReference>
<evidence type="ECO:0000313" key="1">
    <source>
        <dbReference type="EMBL" id="BCB27211.1"/>
    </source>
</evidence>
<accession>A0A6F8VDI0</accession>
<dbReference type="Proteomes" id="UP000502260">
    <property type="component" value="Chromosome"/>
</dbReference>
<reference evidence="2" key="1">
    <citation type="submission" date="2020-03" db="EMBL/GenBank/DDBJ databases">
        <title>Complete genome sequence of sulfur-oxidizing bacterium skT11.</title>
        <authorList>
            <person name="Kanda M."/>
            <person name="Kojima H."/>
            <person name="Fukui M."/>
        </authorList>
    </citation>
    <scope>NUCLEOTIDE SEQUENCE [LARGE SCALE GENOMIC DNA]</scope>
    <source>
        <strain evidence="2">skT11</strain>
    </source>
</reference>
<name>A0A6F8VDI0_9PROT</name>
<organism evidence="1 2">
    <name type="scientific">Sulfurimicrobium lacus</name>
    <dbReference type="NCBI Taxonomy" id="2715678"/>
    <lineage>
        <taxon>Bacteria</taxon>
        <taxon>Pseudomonadati</taxon>
        <taxon>Pseudomonadota</taxon>
        <taxon>Betaproteobacteria</taxon>
        <taxon>Nitrosomonadales</taxon>
        <taxon>Sulfuricellaceae</taxon>
        <taxon>Sulfurimicrobium</taxon>
    </lineage>
</organism>
<keyword evidence="2" id="KW-1185">Reference proteome</keyword>
<dbReference type="RefSeq" id="WP_173064430.1">
    <property type="nucleotide sequence ID" value="NZ_AP022853.1"/>
</dbReference>
<proteinExistence type="predicted"/>
<sequence>MENGNRLPQLAICILEEQTQVTLADLCHACAVHAERIIELVDIGLLEPRGREPARWRFSGASLQRARRALRLQRDIGVDLAGAALALELLDEIESLRARLRALGGE</sequence>
<evidence type="ECO:0000313" key="2">
    <source>
        <dbReference type="Proteomes" id="UP000502260"/>
    </source>
</evidence>
<evidence type="ECO:0008006" key="3">
    <source>
        <dbReference type="Google" id="ProtNLM"/>
    </source>
</evidence>
<dbReference type="KEGG" id="slac:SKTS_20970"/>